<gene>
    <name evidence="2" type="ORF">Val02_91530</name>
</gene>
<name>A0A8J3YXC2_9ACTN</name>
<reference evidence="2" key="1">
    <citation type="submission" date="2021-01" db="EMBL/GenBank/DDBJ databases">
        <title>Whole genome shotgun sequence of Virgisporangium aliadipatigenens NBRC 105644.</title>
        <authorList>
            <person name="Komaki H."/>
            <person name="Tamura T."/>
        </authorList>
    </citation>
    <scope>NUCLEOTIDE SEQUENCE</scope>
    <source>
        <strain evidence="2">NBRC 105644</strain>
    </source>
</reference>
<feature type="compositionally biased region" description="Basic and acidic residues" evidence="1">
    <location>
        <begin position="398"/>
        <end position="408"/>
    </location>
</feature>
<protein>
    <submittedName>
        <fullName evidence="2">Uncharacterized protein</fullName>
    </submittedName>
</protein>
<dbReference type="AlphaFoldDB" id="A0A8J3YXC2"/>
<dbReference type="Proteomes" id="UP000619260">
    <property type="component" value="Unassembled WGS sequence"/>
</dbReference>
<feature type="region of interest" description="Disordered" evidence="1">
    <location>
        <begin position="385"/>
        <end position="408"/>
    </location>
</feature>
<evidence type="ECO:0000313" key="3">
    <source>
        <dbReference type="Proteomes" id="UP000619260"/>
    </source>
</evidence>
<keyword evidence="3" id="KW-1185">Reference proteome</keyword>
<dbReference type="EMBL" id="BOPF01000071">
    <property type="protein sequence ID" value="GIJ52267.1"/>
    <property type="molecule type" value="Genomic_DNA"/>
</dbReference>
<comment type="caution">
    <text evidence="2">The sequence shown here is derived from an EMBL/GenBank/DDBJ whole genome shotgun (WGS) entry which is preliminary data.</text>
</comment>
<organism evidence="2 3">
    <name type="scientific">Virgisporangium aliadipatigenens</name>
    <dbReference type="NCBI Taxonomy" id="741659"/>
    <lineage>
        <taxon>Bacteria</taxon>
        <taxon>Bacillati</taxon>
        <taxon>Actinomycetota</taxon>
        <taxon>Actinomycetes</taxon>
        <taxon>Micromonosporales</taxon>
        <taxon>Micromonosporaceae</taxon>
        <taxon>Virgisporangium</taxon>
    </lineage>
</organism>
<evidence type="ECO:0000256" key="1">
    <source>
        <dbReference type="SAM" id="MobiDB-lite"/>
    </source>
</evidence>
<sequence>MEAGGDDASTKVTLFLDGDALYANGEAGAVEHVLAELLGPDESQRRRSATTLADAGAAAATVGTVGATAEVLLRPTAQSLQKLREFGGQFDGSGALRGYVRSDGGTFAGNLSFEAVTFGAEQALALQTAAVSLALRSAIADVQAAVEAVDRKVSDIQKRIRAREIGEIVGTYRFLQRVVESTRARGRLLDADWDQVAGARRDLEIALESLQGYVTESVNDIDSNDPLPKRESAIGRIADPKGVAGSLRLILVAQQALHLLEYLRLERIRTTDPHHAPAALTDAKRALADQRERDAALVQQAAARIEAAKLIGPLEVHRFFSINDMRKTSAKALDVLELFASAARAELPTLDRSVRRPHLVETRAEVKRHALNATNDVIGASRTVGHATSRGARQISETVRRKTRDLLD</sequence>
<dbReference type="RefSeq" id="WP_203905664.1">
    <property type="nucleotide sequence ID" value="NZ_BOPF01000071.1"/>
</dbReference>
<accession>A0A8J3YXC2</accession>
<proteinExistence type="predicted"/>
<evidence type="ECO:0000313" key="2">
    <source>
        <dbReference type="EMBL" id="GIJ52267.1"/>
    </source>
</evidence>